<proteinExistence type="predicted"/>
<dbReference type="Proteomes" id="UP000237105">
    <property type="component" value="Unassembled WGS sequence"/>
</dbReference>
<dbReference type="EMBL" id="JXTB01000288">
    <property type="protein sequence ID" value="PON47817.1"/>
    <property type="molecule type" value="Genomic_DNA"/>
</dbReference>
<keyword evidence="2" id="KW-1185">Reference proteome</keyword>
<sequence>MQLNRKLQLYLVKVQAFFALDKLISSLATITVSSQTRVTGPYTAKFVVDSKRREDLDMTW</sequence>
<protein>
    <submittedName>
        <fullName evidence="1">Uncharacterized protein</fullName>
    </submittedName>
</protein>
<name>A0A2P5BGA7_PARAD</name>
<accession>A0A2P5BGA7</accession>
<dbReference type="AlphaFoldDB" id="A0A2P5BGA7"/>
<evidence type="ECO:0000313" key="2">
    <source>
        <dbReference type="Proteomes" id="UP000237105"/>
    </source>
</evidence>
<organism evidence="1 2">
    <name type="scientific">Parasponia andersonii</name>
    <name type="common">Sponia andersonii</name>
    <dbReference type="NCBI Taxonomy" id="3476"/>
    <lineage>
        <taxon>Eukaryota</taxon>
        <taxon>Viridiplantae</taxon>
        <taxon>Streptophyta</taxon>
        <taxon>Embryophyta</taxon>
        <taxon>Tracheophyta</taxon>
        <taxon>Spermatophyta</taxon>
        <taxon>Magnoliopsida</taxon>
        <taxon>eudicotyledons</taxon>
        <taxon>Gunneridae</taxon>
        <taxon>Pentapetalae</taxon>
        <taxon>rosids</taxon>
        <taxon>fabids</taxon>
        <taxon>Rosales</taxon>
        <taxon>Cannabaceae</taxon>
        <taxon>Parasponia</taxon>
    </lineage>
</organism>
<reference evidence="2" key="1">
    <citation type="submission" date="2016-06" db="EMBL/GenBank/DDBJ databases">
        <title>Parallel loss of symbiosis genes in relatives of nitrogen-fixing non-legume Parasponia.</title>
        <authorList>
            <person name="Van Velzen R."/>
            <person name="Holmer R."/>
            <person name="Bu F."/>
            <person name="Rutten L."/>
            <person name="Van Zeijl A."/>
            <person name="Liu W."/>
            <person name="Santuari L."/>
            <person name="Cao Q."/>
            <person name="Sharma T."/>
            <person name="Shen D."/>
            <person name="Roswanjaya Y."/>
            <person name="Wardhani T."/>
            <person name="Kalhor M.S."/>
            <person name="Jansen J."/>
            <person name="Van den Hoogen J."/>
            <person name="Gungor B."/>
            <person name="Hartog M."/>
            <person name="Hontelez J."/>
            <person name="Verver J."/>
            <person name="Yang W.-C."/>
            <person name="Schijlen E."/>
            <person name="Repin R."/>
            <person name="Schilthuizen M."/>
            <person name="Schranz E."/>
            <person name="Heidstra R."/>
            <person name="Miyata K."/>
            <person name="Fedorova E."/>
            <person name="Kohlen W."/>
            <person name="Bisseling T."/>
            <person name="Smit S."/>
            <person name="Geurts R."/>
        </authorList>
    </citation>
    <scope>NUCLEOTIDE SEQUENCE [LARGE SCALE GENOMIC DNA]</scope>
    <source>
        <strain evidence="2">cv. WU1-14</strain>
    </source>
</reference>
<evidence type="ECO:0000313" key="1">
    <source>
        <dbReference type="EMBL" id="PON47817.1"/>
    </source>
</evidence>
<comment type="caution">
    <text evidence="1">The sequence shown here is derived from an EMBL/GenBank/DDBJ whole genome shotgun (WGS) entry which is preliminary data.</text>
</comment>
<gene>
    <name evidence="1" type="ORF">PanWU01x14_242050</name>
</gene>